<keyword evidence="19" id="KW-1185">Reference proteome</keyword>
<evidence type="ECO:0000313" key="19">
    <source>
        <dbReference type="Proteomes" id="UP000198675"/>
    </source>
</evidence>
<feature type="domain" description="Polysaccharide export protein N-terminal" evidence="16">
    <location>
        <begin position="47"/>
        <end position="129"/>
    </location>
</feature>
<keyword evidence="5" id="KW-0762">Sugar transport</keyword>
<keyword evidence="12" id="KW-0564">Palmitate</keyword>
<keyword evidence="9" id="KW-0406">Ion transport</keyword>
<keyword evidence="13" id="KW-0998">Cell outer membrane</keyword>
<reference evidence="19" key="1">
    <citation type="submission" date="2016-10" db="EMBL/GenBank/DDBJ databases">
        <authorList>
            <person name="Varghese N."/>
            <person name="Submissions S."/>
        </authorList>
    </citation>
    <scope>NUCLEOTIDE SEQUENCE [LARGE SCALE GENOMIC DNA]</scope>
    <source>
        <strain evidence="19">KCTC 32246</strain>
    </source>
</reference>
<sequence length="255" mass="27298">MKALLLIVVTLGLTACNTPARIGLPDSDTVEAGHAAALTLADLPPVQERIYPGDVLRIVRNSGETPTISAFTANSIYELTLYTVLNDGSFSYPFIGKVEAGGRTPEQLAAILEERLKPYYREPGVTVNINQAPGNTVFVGGSVRNPQPYSASIASTLEQAIVTAGGVMPDADSRNVALLRSNADGLYKTYFIDFSQLLQGGEQGRRAVALQRGDVVFVPKSGVGNRIEGVDLYLNQLIPFVKTIGIGANYDLRNN</sequence>
<keyword evidence="3" id="KW-0813">Transport</keyword>
<dbReference type="Pfam" id="PF02563">
    <property type="entry name" value="Poly_export"/>
    <property type="match status" value="1"/>
</dbReference>
<dbReference type="GO" id="GO:0009279">
    <property type="term" value="C:cell outer membrane"/>
    <property type="evidence" value="ECO:0007669"/>
    <property type="project" value="UniProtKB-SubCell"/>
</dbReference>
<accession>A0A1H2MK25</accession>
<keyword evidence="4" id="KW-1134">Transmembrane beta strand</keyword>
<dbReference type="RefSeq" id="WP_092378534.1">
    <property type="nucleotide sequence ID" value="NZ_LT629797.1"/>
</dbReference>
<evidence type="ECO:0000256" key="11">
    <source>
        <dbReference type="ARBA" id="ARBA00023136"/>
    </source>
</evidence>
<keyword evidence="10" id="KW-0626">Porin</keyword>
<organism evidence="18 19">
    <name type="scientific">Pseudomonas sihuiensis</name>
    <dbReference type="NCBI Taxonomy" id="1274359"/>
    <lineage>
        <taxon>Bacteria</taxon>
        <taxon>Pseudomonadati</taxon>
        <taxon>Pseudomonadota</taxon>
        <taxon>Gammaproteobacteria</taxon>
        <taxon>Pseudomonadales</taxon>
        <taxon>Pseudomonadaceae</taxon>
        <taxon>Pseudomonas</taxon>
    </lineage>
</organism>
<evidence type="ECO:0000256" key="4">
    <source>
        <dbReference type="ARBA" id="ARBA00022452"/>
    </source>
</evidence>
<dbReference type="InterPro" id="IPR049712">
    <property type="entry name" value="Poly_export"/>
</dbReference>
<keyword evidence="8" id="KW-0625">Polysaccharide transport</keyword>
<evidence type="ECO:0000259" key="16">
    <source>
        <dbReference type="Pfam" id="PF02563"/>
    </source>
</evidence>
<feature type="chain" id="PRO_5009280476" evidence="15">
    <location>
        <begin position="21"/>
        <end position="255"/>
    </location>
</feature>
<dbReference type="PROSITE" id="PS51257">
    <property type="entry name" value="PROKAR_LIPOPROTEIN"/>
    <property type="match status" value="1"/>
</dbReference>
<evidence type="ECO:0000313" key="18">
    <source>
        <dbReference type="EMBL" id="SDU93424.1"/>
    </source>
</evidence>
<keyword evidence="14" id="KW-0449">Lipoprotein</keyword>
<dbReference type="AlphaFoldDB" id="A0A1H2MK25"/>
<evidence type="ECO:0000256" key="15">
    <source>
        <dbReference type="SAM" id="SignalP"/>
    </source>
</evidence>
<evidence type="ECO:0000256" key="1">
    <source>
        <dbReference type="ARBA" id="ARBA00004571"/>
    </source>
</evidence>
<dbReference type="GO" id="GO:0015159">
    <property type="term" value="F:polysaccharide transmembrane transporter activity"/>
    <property type="evidence" value="ECO:0007669"/>
    <property type="project" value="InterPro"/>
</dbReference>
<evidence type="ECO:0000256" key="14">
    <source>
        <dbReference type="ARBA" id="ARBA00023288"/>
    </source>
</evidence>
<evidence type="ECO:0000256" key="2">
    <source>
        <dbReference type="ARBA" id="ARBA00009450"/>
    </source>
</evidence>
<dbReference type="Proteomes" id="UP000198675">
    <property type="component" value="Chromosome I"/>
</dbReference>
<evidence type="ECO:0000256" key="6">
    <source>
        <dbReference type="ARBA" id="ARBA00022692"/>
    </source>
</evidence>
<dbReference type="InterPro" id="IPR003715">
    <property type="entry name" value="Poly_export_N"/>
</dbReference>
<proteinExistence type="inferred from homology"/>
<evidence type="ECO:0000256" key="5">
    <source>
        <dbReference type="ARBA" id="ARBA00022597"/>
    </source>
</evidence>
<dbReference type="Pfam" id="PF22461">
    <property type="entry name" value="SLBB_2"/>
    <property type="match status" value="1"/>
</dbReference>
<evidence type="ECO:0000256" key="10">
    <source>
        <dbReference type="ARBA" id="ARBA00023114"/>
    </source>
</evidence>
<comment type="subcellular location">
    <subcellularLocation>
        <location evidence="1">Cell outer membrane</location>
        <topology evidence="1">Multi-pass membrane protein</topology>
    </subcellularLocation>
</comment>
<evidence type="ECO:0000256" key="3">
    <source>
        <dbReference type="ARBA" id="ARBA00022448"/>
    </source>
</evidence>
<dbReference type="PANTHER" id="PTHR33619">
    <property type="entry name" value="POLYSACCHARIDE EXPORT PROTEIN GFCE-RELATED"/>
    <property type="match status" value="1"/>
</dbReference>
<evidence type="ECO:0000259" key="17">
    <source>
        <dbReference type="Pfam" id="PF22461"/>
    </source>
</evidence>
<name>A0A1H2MK25_9PSED</name>
<dbReference type="GO" id="GO:0046930">
    <property type="term" value="C:pore complex"/>
    <property type="evidence" value="ECO:0007669"/>
    <property type="project" value="UniProtKB-KW"/>
</dbReference>
<comment type="similarity">
    <text evidence="2">Belongs to the BexD/CtrA/VexA family.</text>
</comment>
<keyword evidence="11" id="KW-0472">Membrane</keyword>
<evidence type="ECO:0000256" key="7">
    <source>
        <dbReference type="ARBA" id="ARBA00022729"/>
    </source>
</evidence>
<gene>
    <name evidence="18" type="ORF">SAMN05216363_3584</name>
</gene>
<keyword evidence="7 15" id="KW-0732">Signal</keyword>
<evidence type="ECO:0000256" key="12">
    <source>
        <dbReference type="ARBA" id="ARBA00023139"/>
    </source>
</evidence>
<evidence type="ECO:0000256" key="8">
    <source>
        <dbReference type="ARBA" id="ARBA00023047"/>
    </source>
</evidence>
<dbReference type="GO" id="GO:0015288">
    <property type="term" value="F:porin activity"/>
    <property type="evidence" value="ECO:0007669"/>
    <property type="project" value="UniProtKB-KW"/>
</dbReference>
<keyword evidence="6" id="KW-0812">Transmembrane</keyword>
<dbReference type="PANTHER" id="PTHR33619:SF3">
    <property type="entry name" value="POLYSACCHARIDE EXPORT PROTEIN GFCE-RELATED"/>
    <property type="match status" value="1"/>
</dbReference>
<dbReference type="InterPro" id="IPR054765">
    <property type="entry name" value="SLBB_dom"/>
</dbReference>
<evidence type="ECO:0000256" key="13">
    <source>
        <dbReference type="ARBA" id="ARBA00023237"/>
    </source>
</evidence>
<evidence type="ECO:0000256" key="9">
    <source>
        <dbReference type="ARBA" id="ARBA00023065"/>
    </source>
</evidence>
<protein>
    <submittedName>
        <fullName evidence="18">Protein involved in polysaccharide export, contains SLBB domain of the beta-grasp fold</fullName>
    </submittedName>
</protein>
<feature type="domain" description="SLBB" evidence="17">
    <location>
        <begin position="136"/>
        <end position="218"/>
    </location>
</feature>
<feature type="signal peptide" evidence="15">
    <location>
        <begin position="1"/>
        <end position="20"/>
    </location>
</feature>
<dbReference type="EMBL" id="LT629797">
    <property type="protein sequence ID" value="SDU93424.1"/>
    <property type="molecule type" value="Genomic_DNA"/>
</dbReference>
<dbReference type="GO" id="GO:0006811">
    <property type="term" value="P:monoatomic ion transport"/>
    <property type="evidence" value="ECO:0007669"/>
    <property type="project" value="UniProtKB-KW"/>
</dbReference>
<dbReference type="Gene3D" id="3.10.560.10">
    <property type="entry name" value="Outer membrane lipoprotein wza domain like"/>
    <property type="match status" value="1"/>
</dbReference>